<dbReference type="Gene3D" id="3.20.20.30">
    <property type="entry name" value="Luciferase-like domain"/>
    <property type="match status" value="1"/>
</dbReference>
<gene>
    <name evidence="3" type="ORF">ACFPFU_02270</name>
</gene>
<dbReference type="EMBL" id="JBHSJJ010000001">
    <property type="protein sequence ID" value="MFC4870495.1"/>
    <property type="molecule type" value="Genomic_DNA"/>
</dbReference>
<dbReference type="InterPro" id="IPR050564">
    <property type="entry name" value="F420-G6PD/mer"/>
</dbReference>
<dbReference type="CDD" id="cd01097">
    <property type="entry name" value="Tetrahydromethanopterin_reductase"/>
    <property type="match status" value="1"/>
</dbReference>
<keyword evidence="1 3" id="KW-0560">Oxidoreductase</keyword>
<dbReference type="RefSeq" id="WP_377061084.1">
    <property type="nucleotide sequence ID" value="NZ_JBHSJJ010000001.1"/>
</dbReference>
<evidence type="ECO:0000313" key="4">
    <source>
        <dbReference type="Proteomes" id="UP001595818"/>
    </source>
</evidence>
<organism evidence="3 4">
    <name type="scientific">Negadavirga shengliensis</name>
    <dbReference type="NCBI Taxonomy" id="1389218"/>
    <lineage>
        <taxon>Bacteria</taxon>
        <taxon>Pseudomonadati</taxon>
        <taxon>Bacteroidota</taxon>
        <taxon>Cytophagia</taxon>
        <taxon>Cytophagales</taxon>
        <taxon>Cyclobacteriaceae</taxon>
        <taxon>Negadavirga</taxon>
    </lineage>
</organism>
<protein>
    <submittedName>
        <fullName evidence="3">TIGR03885 family FMN-dependent LLM class oxidoreductase</fullName>
        <ecNumber evidence="3">1.-.-.-</ecNumber>
    </submittedName>
</protein>
<evidence type="ECO:0000259" key="2">
    <source>
        <dbReference type="Pfam" id="PF00296"/>
    </source>
</evidence>
<dbReference type="InterPro" id="IPR011251">
    <property type="entry name" value="Luciferase-like_dom"/>
</dbReference>
<evidence type="ECO:0000313" key="3">
    <source>
        <dbReference type="EMBL" id="MFC4870495.1"/>
    </source>
</evidence>
<dbReference type="PANTHER" id="PTHR43244:SF1">
    <property type="entry name" value="5,10-METHYLENETETRAHYDROMETHANOPTERIN REDUCTASE"/>
    <property type="match status" value="1"/>
</dbReference>
<dbReference type="InterPro" id="IPR036661">
    <property type="entry name" value="Luciferase-like_sf"/>
</dbReference>
<accession>A0ABV9SVS3</accession>
<proteinExistence type="predicted"/>
<dbReference type="NCBIfam" id="TIGR03557">
    <property type="entry name" value="F420_G6P_family"/>
    <property type="match status" value="1"/>
</dbReference>
<feature type="domain" description="Luciferase-like" evidence="2">
    <location>
        <begin position="5"/>
        <end position="292"/>
    </location>
</feature>
<comment type="caution">
    <text evidence="3">The sequence shown here is derived from an EMBL/GenBank/DDBJ whole genome shotgun (WGS) entry which is preliminary data.</text>
</comment>
<dbReference type="InterPro" id="IPR023907">
    <property type="entry name" value="Non-F420_Flavin_OxRdtase"/>
</dbReference>
<sequence length="320" mass="36193">MFQLGYHVSHEQFTPSELLGYVVRAADSGFKFALSSDHFYPWSEAQGQSGFAWSWLGAALAKTDIAMGVVTCPYHRYHPAVIAQAAATLLDMFPGRFWMAAGSGQMLNEGISGKPWPTKDQRNEALKDAVHVMKRLWKGEEVSYSGHFEVREARLYTLPSQVPLVLGAALTQKTAAFLASWADGLITVNQPLHKLRGMQEAWQNAGGNDKPMYMKLQVSYDAHPDKARQLAFKQWKTNVFESDLLSELRNPRQFEQAAAHVKPQDMDDHVIISNDPEVYINQIEEYRKMGFTAISVHNVNKQQQAFIEFFAEQVLPHFED</sequence>
<dbReference type="GO" id="GO:0016491">
    <property type="term" value="F:oxidoreductase activity"/>
    <property type="evidence" value="ECO:0007669"/>
    <property type="project" value="UniProtKB-KW"/>
</dbReference>
<dbReference type="PANTHER" id="PTHR43244">
    <property type="match status" value="1"/>
</dbReference>
<dbReference type="Proteomes" id="UP001595818">
    <property type="component" value="Unassembled WGS sequence"/>
</dbReference>
<dbReference type="NCBIfam" id="TIGR03885">
    <property type="entry name" value="flavin_revert"/>
    <property type="match status" value="1"/>
</dbReference>
<dbReference type="SUPFAM" id="SSF51679">
    <property type="entry name" value="Bacterial luciferase-like"/>
    <property type="match status" value="1"/>
</dbReference>
<dbReference type="InterPro" id="IPR019945">
    <property type="entry name" value="F420_G6P_DH-rel"/>
</dbReference>
<evidence type="ECO:0000256" key="1">
    <source>
        <dbReference type="ARBA" id="ARBA00023002"/>
    </source>
</evidence>
<keyword evidence="4" id="KW-1185">Reference proteome</keyword>
<name>A0ABV9SVS3_9BACT</name>
<dbReference type="Pfam" id="PF00296">
    <property type="entry name" value="Bac_luciferase"/>
    <property type="match status" value="1"/>
</dbReference>
<reference evidence="4" key="1">
    <citation type="journal article" date="2019" name="Int. J. Syst. Evol. Microbiol.">
        <title>The Global Catalogue of Microorganisms (GCM) 10K type strain sequencing project: providing services to taxonomists for standard genome sequencing and annotation.</title>
        <authorList>
            <consortium name="The Broad Institute Genomics Platform"/>
            <consortium name="The Broad Institute Genome Sequencing Center for Infectious Disease"/>
            <person name="Wu L."/>
            <person name="Ma J."/>
        </authorList>
    </citation>
    <scope>NUCLEOTIDE SEQUENCE [LARGE SCALE GENOMIC DNA]</scope>
    <source>
        <strain evidence="4">CGMCC 4.7466</strain>
    </source>
</reference>
<dbReference type="EC" id="1.-.-.-" evidence="3"/>